<organism evidence="10 11">
    <name type="scientific">Archaeoglobus fulgidus DSM 8774</name>
    <dbReference type="NCBI Taxonomy" id="1344584"/>
    <lineage>
        <taxon>Archaea</taxon>
        <taxon>Methanobacteriati</taxon>
        <taxon>Methanobacteriota</taxon>
        <taxon>Archaeoglobi</taxon>
        <taxon>Archaeoglobales</taxon>
        <taxon>Archaeoglobaceae</taxon>
        <taxon>Archaeoglobus</taxon>
    </lineage>
</organism>
<gene>
    <name evidence="10" type="ORF">AFULGI_00009110</name>
</gene>
<reference evidence="10 11" key="1">
    <citation type="submission" date="2013-07" db="EMBL/GenBank/DDBJ databases">
        <title>Genome of Archaeoglobus fulgidus.</title>
        <authorList>
            <person name="Fiebig A."/>
            <person name="Birkeland N.-K."/>
        </authorList>
    </citation>
    <scope>NUCLEOTIDE SEQUENCE [LARGE SCALE GENOMIC DNA]</scope>
    <source>
        <strain evidence="10 11">DSM 8774</strain>
    </source>
</reference>
<evidence type="ECO:0000256" key="9">
    <source>
        <dbReference type="SAM" id="Phobius"/>
    </source>
</evidence>
<dbReference type="InterPro" id="IPR052157">
    <property type="entry name" value="BCAA_transport_permease"/>
</dbReference>
<proteinExistence type="inferred from homology"/>
<sequence length="297" mass="31497">MMIEINYFMNLLLGGLVVGFIYALTALGITIIYGILQIPDFSHGNRYMIGAYAGFLAASVAGSMLEISYVAAILGAVAVSSVIAVLSYLFVYKRLLSAPHITSFIAAIGLLMLLEGFALAVFGPRYQRIHTPFDYMVVIGALRINAQRLIVLFCSIAAIASLLYFLRRTVTGIALEAVAQSPIGAKLVGINTDKMTLIAFAIAGALAGFAAALIAPITLVYPIMGAELNLKAFVICVVGGLGNIPGAIAGGLVLGIVESLYGGYFDIRWKNLVAFGILVAILILKPEGLFGKKERRA</sequence>
<evidence type="ECO:0000313" key="10">
    <source>
        <dbReference type="EMBL" id="AIG97703.1"/>
    </source>
</evidence>
<evidence type="ECO:0000256" key="3">
    <source>
        <dbReference type="ARBA" id="ARBA00022475"/>
    </source>
</evidence>
<feature type="transmembrane region" description="Helical" evidence="9">
    <location>
        <begin position="71"/>
        <end position="92"/>
    </location>
</feature>
<evidence type="ECO:0000256" key="5">
    <source>
        <dbReference type="ARBA" id="ARBA00022970"/>
    </source>
</evidence>
<comment type="similarity">
    <text evidence="8">Belongs to the binding-protein-dependent transport system permease family. LivHM subfamily.</text>
</comment>
<dbReference type="GO" id="GO:0005886">
    <property type="term" value="C:plasma membrane"/>
    <property type="evidence" value="ECO:0007669"/>
    <property type="project" value="UniProtKB-SubCell"/>
</dbReference>
<dbReference type="PANTHER" id="PTHR11795">
    <property type="entry name" value="BRANCHED-CHAIN AMINO ACID TRANSPORT SYSTEM PERMEASE PROTEIN LIVH"/>
    <property type="match status" value="1"/>
</dbReference>
<name>A0A075WJF6_ARCFL</name>
<dbReference type="Proteomes" id="UP000028501">
    <property type="component" value="Chromosome"/>
</dbReference>
<keyword evidence="4 9" id="KW-0812">Transmembrane</keyword>
<dbReference type="Pfam" id="PF02653">
    <property type="entry name" value="BPD_transp_2"/>
    <property type="match status" value="1"/>
</dbReference>
<dbReference type="GO" id="GO:0006865">
    <property type="term" value="P:amino acid transport"/>
    <property type="evidence" value="ECO:0007669"/>
    <property type="project" value="UniProtKB-KW"/>
</dbReference>
<keyword evidence="6 9" id="KW-1133">Transmembrane helix</keyword>
<keyword evidence="5" id="KW-0029">Amino-acid transport</keyword>
<dbReference type="CDD" id="cd06582">
    <property type="entry name" value="TM_PBP1_LivH_like"/>
    <property type="match status" value="1"/>
</dbReference>
<keyword evidence="3" id="KW-1003">Cell membrane</keyword>
<accession>A0A075WJF6</accession>
<dbReference type="PANTHER" id="PTHR11795:SF445">
    <property type="entry name" value="AMINO ACID ABC TRANSPORTER PERMEASE PROTEIN"/>
    <property type="match status" value="1"/>
</dbReference>
<dbReference type="InterPro" id="IPR001851">
    <property type="entry name" value="ABC_transp_permease"/>
</dbReference>
<feature type="transmembrane region" description="Helical" evidence="9">
    <location>
        <begin position="12"/>
        <end position="35"/>
    </location>
</feature>
<dbReference type="GeneID" id="24794426"/>
<dbReference type="GO" id="GO:0022857">
    <property type="term" value="F:transmembrane transporter activity"/>
    <property type="evidence" value="ECO:0007669"/>
    <property type="project" value="InterPro"/>
</dbReference>
<evidence type="ECO:0000256" key="6">
    <source>
        <dbReference type="ARBA" id="ARBA00022989"/>
    </source>
</evidence>
<dbReference type="EMBL" id="CP006577">
    <property type="protein sequence ID" value="AIG97703.1"/>
    <property type="molecule type" value="Genomic_DNA"/>
</dbReference>
<evidence type="ECO:0000256" key="4">
    <source>
        <dbReference type="ARBA" id="ARBA00022692"/>
    </source>
</evidence>
<evidence type="ECO:0000256" key="8">
    <source>
        <dbReference type="ARBA" id="ARBA00037998"/>
    </source>
</evidence>
<feature type="transmembrane region" description="Helical" evidence="9">
    <location>
        <begin position="269"/>
        <end position="286"/>
    </location>
</feature>
<protein>
    <submittedName>
        <fullName evidence="10">Branched-chain amino acid ABC-type transport system, permease component</fullName>
    </submittedName>
</protein>
<evidence type="ECO:0000256" key="1">
    <source>
        <dbReference type="ARBA" id="ARBA00004651"/>
    </source>
</evidence>
<evidence type="ECO:0000256" key="7">
    <source>
        <dbReference type="ARBA" id="ARBA00023136"/>
    </source>
</evidence>
<dbReference type="AlphaFoldDB" id="A0A075WJF6"/>
<dbReference type="KEGG" id="afg:AFULGI_00009110"/>
<evidence type="ECO:0000256" key="2">
    <source>
        <dbReference type="ARBA" id="ARBA00022448"/>
    </source>
</evidence>
<evidence type="ECO:0000313" key="11">
    <source>
        <dbReference type="Proteomes" id="UP000028501"/>
    </source>
</evidence>
<keyword evidence="7 9" id="KW-0472">Membrane</keyword>
<feature type="transmembrane region" description="Helical" evidence="9">
    <location>
        <begin position="47"/>
        <end position="65"/>
    </location>
</feature>
<dbReference type="RefSeq" id="WP_010878328.1">
    <property type="nucleotide sequence ID" value="NZ_CP006577.1"/>
</dbReference>
<comment type="subcellular location">
    <subcellularLocation>
        <location evidence="1">Cell membrane</location>
        <topology evidence="1">Multi-pass membrane protein</topology>
    </subcellularLocation>
</comment>
<feature type="transmembrane region" description="Helical" evidence="9">
    <location>
        <begin position="197"/>
        <end position="221"/>
    </location>
</feature>
<keyword evidence="2" id="KW-0813">Transport</keyword>
<dbReference type="HOGENOM" id="CLU_039929_3_0_2"/>
<feature type="transmembrane region" description="Helical" evidence="9">
    <location>
        <begin position="104"/>
        <end position="126"/>
    </location>
</feature>
<feature type="transmembrane region" description="Helical" evidence="9">
    <location>
        <begin position="233"/>
        <end position="257"/>
    </location>
</feature>
<feature type="transmembrane region" description="Helical" evidence="9">
    <location>
        <begin position="146"/>
        <end position="166"/>
    </location>
</feature>